<feature type="transmembrane region" description="Helical" evidence="1">
    <location>
        <begin position="742"/>
        <end position="762"/>
    </location>
</feature>
<feature type="transmembrane region" description="Helical" evidence="1">
    <location>
        <begin position="539"/>
        <end position="557"/>
    </location>
</feature>
<feature type="transmembrane region" description="Helical" evidence="1">
    <location>
        <begin position="60"/>
        <end position="79"/>
    </location>
</feature>
<evidence type="ECO:0000313" key="3">
    <source>
        <dbReference type="Proteomes" id="UP000316426"/>
    </source>
</evidence>
<feature type="transmembrane region" description="Helical" evidence="1">
    <location>
        <begin position="768"/>
        <end position="789"/>
    </location>
</feature>
<reference evidence="2 3" key="1">
    <citation type="submission" date="2019-02" db="EMBL/GenBank/DDBJ databases">
        <title>Deep-cultivation of Planctomycetes and their phenomic and genomic characterization uncovers novel biology.</title>
        <authorList>
            <person name="Wiegand S."/>
            <person name="Jogler M."/>
            <person name="Boedeker C."/>
            <person name="Pinto D."/>
            <person name="Vollmers J."/>
            <person name="Rivas-Marin E."/>
            <person name="Kohn T."/>
            <person name="Peeters S.H."/>
            <person name="Heuer A."/>
            <person name="Rast P."/>
            <person name="Oberbeckmann S."/>
            <person name="Bunk B."/>
            <person name="Jeske O."/>
            <person name="Meyerdierks A."/>
            <person name="Storesund J.E."/>
            <person name="Kallscheuer N."/>
            <person name="Luecker S."/>
            <person name="Lage O.M."/>
            <person name="Pohl T."/>
            <person name="Merkel B.J."/>
            <person name="Hornburger P."/>
            <person name="Mueller R.-W."/>
            <person name="Bruemmer F."/>
            <person name="Labrenz M."/>
            <person name="Spormann A.M."/>
            <person name="Op den Camp H."/>
            <person name="Overmann J."/>
            <person name="Amann R."/>
            <person name="Jetten M.S.M."/>
            <person name="Mascher T."/>
            <person name="Medema M.H."/>
            <person name="Devos D.P."/>
            <person name="Kaster A.-K."/>
            <person name="Ovreas L."/>
            <person name="Rohde M."/>
            <person name="Galperin M.Y."/>
            <person name="Jogler C."/>
        </authorList>
    </citation>
    <scope>NUCLEOTIDE SEQUENCE [LARGE SCALE GENOMIC DNA]</scope>
    <source>
        <strain evidence="2 3">Spa11</strain>
    </source>
</reference>
<name>A0A518KA54_9BACT</name>
<feature type="transmembrane region" description="Helical" evidence="1">
    <location>
        <begin position="206"/>
        <end position="230"/>
    </location>
</feature>
<keyword evidence="1" id="KW-0472">Membrane</keyword>
<dbReference type="AlphaFoldDB" id="A0A518KA54"/>
<keyword evidence="1" id="KW-1133">Transmembrane helix</keyword>
<feature type="transmembrane region" description="Helical" evidence="1">
    <location>
        <begin position="310"/>
        <end position="327"/>
    </location>
</feature>
<feature type="transmembrane region" description="Helical" evidence="1">
    <location>
        <begin position="490"/>
        <end position="507"/>
    </location>
</feature>
<feature type="transmembrane region" description="Helical" evidence="1">
    <location>
        <begin position="409"/>
        <end position="429"/>
    </location>
</feature>
<feature type="transmembrane region" description="Helical" evidence="1">
    <location>
        <begin position="713"/>
        <end position="735"/>
    </location>
</feature>
<dbReference type="RefSeq" id="WP_145113271.1">
    <property type="nucleotide sequence ID" value="NZ_CP036349.1"/>
</dbReference>
<dbReference type="Proteomes" id="UP000316426">
    <property type="component" value="Chromosome"/>
</dbReference>
<feature type="transmembrane region" description="Helical" evidence="1">
    <location>
        <begin position="166"/>
        <end position="185"/>
    </location>
</feature>
<feature type="transmembrane region" description="Helical" evidence="1">
    <location>
        <begin position="435"/>
        <end position="455"/>
    </location>
</feature>
<keyword evidence="1" id="KW-0812">Transmembrane</keyword>
<feature type="transmembrane region" description="Helical" evidence="1">
    <location>
        <begin position="593"/>
        <end position="613"/>
    </location>
</feature>
<feature type="transmembrane region" description="Helical" evidence="1">
    <location>
        <begin position="118"/>
        <end position="135"/>
    </location>
</feature>
<accession>A0A518KA54</accession>
<dbReference type="EMBL" id="CP036349">
    <property type="protein sequence ID" value="QDV74666.1"/>
    <property type="molecule type" value="Genomic_DNA"/>
</dbReference>
<feature type="transmembrane region" description="Helical" evidence="1">
    <location>
        <begin position="620"/>
        <end position="639"/>
    </location>
</feature>
<dbReference type="KEGG" id="bmei:Spa11_28730"/>
<sequence>MMDADTPPAASETGASTSLVQTLLDPRSLQALMLGGGGLLTLGLVLWLTVIGVFDNPLHAAVGLGVANFSLLGVGAWLAARTRYRLAGRATAMLACLLLPLNLWFYDAQGLVTLAGGGNLWVPALICCVVYAGVARLLKDSLFVYAFAAGVAMTGLVFLADGDVARFWEVLAPSTLLVSLGVACIHAERLFPNASEPDEPFSRQDFGLAFFRAGHALLASGLGLLLVGRIAGRFYETLFADLGWFVQPDVATVASVKLAALGVALVGAYAYAYSRWSRTGQGRYTLLSALALSWSGAIGVDLAGIVITEVMVAGVLGVVALACQLALNGRRHESSEEAATEADVTQLLDGTARVAGAAGLALALAQLVRAAWLGSFGPLAFTLDWGYAAAAGLVAVSTVLQAMRSTQALRWMPVGLAGAASVAGLVAAGATGLPIAWVLSAATLAPLTMGVATLLRRDEESTALGRGVEASVLFVGGLIAPFALFETGLATILGTGGVTVALAFVACQQKRYTTVFLATLAAVATASQAVVVYDLDACLPLLAVSVVATTLIFLEKFGTPVRLAGPARVAMVVAGVAGVLLAGNRLLGDDATWPLLGTVAAQAVMTALAVALTRREEGRSPLVALGLVQVAASALLLNTMSQLEFIQRIELLATAVGVVLVTTGLIGWRREAGETLAEDSATDVNLWLGSFLAAVPMTLGLIVARFLGGATAWVALHDVGVLAIGLGLVGTGVLCRLRAPTLAGAGMLMVYLTSLVTLLHLPDQLQNVAVYLMAGGGVLFGAAVLLSVYRDRLLAIPSRIREGEGVFAVLKWR</sequence>
<feature type="transmembrane region" description="Helical" evidence="1">
    <location>
        <begin position="467"/>
        <end position="484"/>
    </location>
</feature>
<feature type="transmembrane region" description="Helical" evidence="1">
    <location>
        <begin position="250"/>
        <end position="272"/>
    </location>
</feature>
<protein>
    <recommendedName>
        <fullName evidence="4">DUF2157 domain-containing protein</fullName>
    </recommendedName>
</protein>
<feature type="transmembrane region" description="Helical" evidence="1">
    <location>
        <begin position="31"/>
        <end position="54"/>
    </location>
</feature>
<feature type="transmembrane region" description="Helical" evidence="1">
    <location>
        <begin position="142"/>
        <end position="160"/>
    </location>
</feature>
<keyword evidence="3" id="KW-1185">Reference proteome</keyword>
<feature type="transmembrane region" description="Helical" evidence="1">
    <location>
        <begin position="354"/>
        <end position="373"/>
    </location>
</feature>
<evidence type="ECO:0000256" key="1">
    <source>
        <dbReference type="SAM" id="Phobius"/>
    </source>
</evidence>
<feature type="transmembrane region" description="Helical" evidence="1">
    <location>
        <begin position="514"/>
        <end position="533"/>
    </location>
</feature>
<feature type="transmembrane region" description="Helical" evidence="1">
    <location>
        <begin position="686"/>
        <end position="707"/>
    </location>
</feature>
<gene>
    <name evidence="2" type="ORF">Spa11_28730</name>
</gene>
<feature type="transmembrane region" description="Helical" evidence="1">
    <location>
        <begin position="569"/>
        <end position="587"/>
    </location>
</feature>
<feature type="transmembrane region" description="Helical" evidence="1">
    <location>
        <begin position="385"/>
        <end position="402"/>
    </location>
</feature>
<evidence type="ECO:0000313" key="2">
    <source>
        <dbReference type="EMBL" id="QDV74666.1"/>
    </source>
</evidence>
<proteinExistence type="predicted"/>
<feature type="transmembrane region" description="Helical" evidence="1">
    <location>
        <begin position="86"/>
        <end position="106"/>
    </location>
</feature>
<organism evidence="2 3">
    <name type="scientific">Botrimarina mediterranea</name>
    <dbReference type="NCBI Taxonomy" id="2528022"/>
    <lineage>
        <taxon>Bacteria</taxon>
        <taxon>Pseudomonadati</taxon>
        <taxon>Planctomycetota</taxon>
        <taxon>Planctomycetia</taxon>
        <taxon>Pirellulales</taxon>
        <taxon>Lacipirellulaceae</taxon>
        <taxon>Botrimarina</taxon>
    </lineage>
</organism>
<feature type="transmembrane region" description="Helical" evidence="1">
    <location>
        <begin position="645"/>
        <end position="666"/>
    </location>
</feature>
<evidence type="ECO:0008006" key="4">
    <source>
        <dbReference type="Google" id="ProtNLM"/>
    </source>
</evidence>
<feature type="transmembrane region" description="Helical" evidence="1">
    <location>
        <begin position="284"/>
        <end position="304"/>
    </location>
</feature>